<name>A0ABM9NGN8_9GAMM</name>
<protein>
    <submittedName>
        <fullName evidence="2">Uncharacterized protein</fullName>
    </submittedName>
</protein>
<evidence type="ECO:0000313" key="3">
    <source>
        <dbReference type="Proteomes" id="UP001497493"/>
    </source>
</evidence>
<dbReference type="RefSeq" id="WP_348759313.1">
    <property type="nucleotide sequence ID" value="NZ_OZ026884.1"/>
</dbReference>
<keyword evidence="3" id="KW-1185">Reference proteome</keyword>
<dbReference type="Proteomes" id="UP001497493">
    <property type="component" value="Chromosome"/>
</dbReference>
<gene>
    <name evidence="2" type="ORF">MECH1_V1_1000</name>
</gene>
<dbReference type="EMBL" id="OZ026884">
    <property type="protein sequence ID" value="CAL1239776.1"/>
    <property type="molecule type" value="Genomic_DNA"/>
</dbReference>
<organism evidence="2 3">
    <name type="scientific">Candidatus Methylocalor cossyra</name>
    <dbReference type="NCBI Taxonomy" id="3108543"/>
    <lineage>
        <taxon>Bacteria</taxon>
        <taxon>Pseudomonadati</taxon>
        <taxon>Pseudomonadota</taxon>
        <taxon>Gammaproteobacteria</taxon>
        <taxon>Methylococcales</taxon>
        <taxon>Methylococcaceae</taxon>
        <taxon>Candidatus Methylocalor</taxon>
    </lineage>
</organism>
<evidence type="ECO:0000313" key="2">
    <source>
        <dbReference type="EMBL" id="CAL1239776.1"/>
    </source>
</evidence>
<reference evidence="2 3" key="1">
    <citation type="submission" date="2024-04" db="EMBL/GenBank/DDBJ databases">
        <authorList>
            <person name="Cremers G."/>
        </authorList>
    </citation>
    <scope>NUCLEOTIDE SEQUENCE [LARGE SCALE GENOMIC DNA]</scope>
    <source>
        <strain evidence="2">MeCH1-AG</strain>
    </source>
</reference>
<accession>A0ABM9NGN8</accession>
<proteinExistence type="predicted"/>
<evidence type="ECO:0000256" key="1">
    <source>
        <dbReference type="SAM" id="MobiDB-lite"/>
    </source>
</evidence>
<sequence>METTELAEAPAVSAGDGSETAAERSAECLIHLKFYPDGTVAEIGQRPAQVKPQAWFNYLSQHTQNRYQALSGGRGLFRLTRAEVEALQAACVAEQAS</sequence>
<feature type="region of interest" description="Disordered" evidence="1">
    <location>
        <begin position="1"/>
        <end position="20"/>
    </location>
</feature>